<dbReference type="Proteomes" id="UP000240419">
    <property type="component" value="Unassembled WGS sequence"/>
</dbReference>
<dbReference type="OrthoDB" id="9903842at2"/>
<proteinExistence type="predicted"/>
<evidence type="ECO:0008006" key="3">
    <source>
        <dbReference type="Google" id="ProtNLM"/>
    </source>
</evidence>
<keyword evidence="2" id="KW-1185">Reference proteome</keyword>
<organism evidence="1 2">
    <name type="scientific">Brevibacillus fortis</name>
    <dbReference type="NCBI Taxonomy" id="2126352"/>
    <lineage>
        <taxon>Bacteria</taxon>
        <taxon>Bacillati</taxon>
        <taxon>Bacillota</taxon>
        <taxon>Bacilli</taxon>
        <taxon>Bacillales</taxon>
        <taxon>Paenibacillaceae</taxon>
        <taxon>Brevibacillus</taxon>
    </lineage>
</organism>
<name>A0A2P7UJT2_9BACL</name>
<comment type="caution">
    <text evidence="1">The sequence shown here is derived from an EMBL/GenBank/DDBJ whole genome shotgun (WGS) entry which is preliminary data.</text>
</comment>
<dbReference type="RefSeq" id="WP_106841749.1">
    <property type="nucleotide sequence ID" value="NZ_JBCNIW010000008.1"/>
</dbReference>
<dbReference type="EMBL" id="PXZM01000050">
    <property type="protein sequence ID" value="PSJ87261.1"/>
    <property type="molecule type" value="Genomic_DNA"/>
</dbReference>
<gene>
    <name evidence="1" type="ORF">C7R93_27370</name>
</gene>
<accession>A0A2P7UJT2</accession>
<dbReference type="AlphaFoldDB" id="A0A2P7UJT2"/>
<evidence type="ECO:0000313" key="2">
    <source>
        <dbReference type="Proteomes" id="UP000240419"/>
    </source>
</evidence>
<reference evidence="1 2" key="1">
    <citation type="submission" date="2018-03" db="EMBL/GenBank/DDBJ databases">
        <title>Brevisbacillus phylogenomics.</title>
        <authorList>
            <person name="Dunlap C."/>
        </authorList>
    </citation>
    <scope>NUCLEOTIDE SEQUENCE [LARGE SCALE GENOMIC DNA]</scope>
    <source>
        <strain evidence="1 2">NRRL NRS-1210</strain>
    </source>
</reference>
<evidence type="ECO:0000313" key="1">
    <source>
        <dbReference type="EMBL" id="PSJ87261.1"/>
    </source>
</evidence>
<sequence>MRKLIILLGIFLFSFFTTNTYAIVLPPKPPVRDIINLIDHWVRKGWTLEKHVRHECEAHESWKIPRGHKWLKNFKIVSVTHNSDGSYTVIATYDYSGIKCVATAKVIKQNDIWVNQELWFN</sequence>
<protein>
    <recommendedName>
        <fullName evidence="3">DUF3888 domain-containing protein</fullName>
    </recommendedName>
</protein>